<keyword evidence="6" id="KW-1185">Reference proteome</keyword>
<reference evidence="5 6" key="1">
    <citation type="journal article" date="2012" name="New Phytol.">
        <title>Insight into trade-off between wood decay and parasitism from the genome of a fungal forest pathogen.</title>
        <authorList>
            <person name="Olson A."/>
            <person name="Aerts A."/>
            <person name="Asiegbu F."/>
            <person name="Belbahri L."/>
            <person name="Bouzid O."/>
            <person name="Broberg A."/>
            <person name="Canback B."/>
            <person name="Coutinho P.M."/>
            <person name="Cullen D."/>
            <person name="Dalman K."/>
            <person name="Deflorio G."/>
            <person name="van Diepen L.T."/>
            <person name="Dunand C."/>
            <person name="Duplessis S."/>
            <person name="Durling M."/>
            <person name="Gonthier P."/>
            <person name="Grimwood J."/>
            <person name="Fossdal C.G."/>
            <person name="Hansson D."/>
            <person name="Henrissat B."/>
            <person name="Hietala A."/>
            <person name="Himmelstrand K."/>
            <person name="Hoffmeister D."/>
            <person name="Hogberg N."/>
            <person name="James T.Y."/>
            <person name="Karlsson M."/>
            <person name="Kohler A."/>
            <person name="Kues U."/>
            <person name="Lee Y.H."/>
            <person name="Lin Y.C."/>
            <person name="Lind M."/>
            <person name="Lindquist E."/>
            <person name="Lombard V."/>
            <person name="Lucas S."/>
            <person name="Lunden K."/>
            <person name="Morin E."/>
            <person name="Murat C."/>
            <person name="Park J."/>
            <person name="Raffaello T."/>
            <person name="Rouze P."/>
            <person name="Salamov A."/>
            <person name="Schmutz J."/>
            <person name="Solheim H."/>
            <person name="Stahlberg J."/>
            <person name="Velez H."/>
            <person name="de Vries R.P."/>
            <person name="Wiebenga A."/>
            <person name="Woodward S."/>
            <person name="Yakovlev I."/>
            <person name="Garbelotto M."/>
            <person name="Martin F."/>
            <person name="Grigoriev I.V."/>
            <person name="Stenlid J."/>
        </authorList>
    </citation>
    <scope>NUCLEOTIDE SEQUENCE [LARGE SCALE GENOMIC DNA]</scope>
    <source>
        <strain evidence="5 6">TC 32-1</strain>
    </source>
</reference>
<dbReference type="Pfam" id="PF25550">
    <property type="entry name" value="DUF7928"/>
    <property type="match status" value="1"/>
</dbReference>
<dbReference type="HOGENOM" id="CLU_008220_0_0_1"/>
<dbReference type="PANTHER" id="PTHR35408">
    <property type="entry name" value="CHROMOSOME 15, WHOLE GENOME SHOTGUN SEQUENCE"/>
    <property type="match status" value="1"/>
</dbReference>
<name>W4KAN7_HETIT</name>
<dbReference type="STRING" id="747525.W4KAN7"/>
<feature type="transmembrane region" description="Helical" evidence="2">
    <location>
        <begin position="732"/>
        <end position="753"/>
    </location>
</feature>
<feature type="compositionally biased region" description="Basic and acidic residues" evidence="1">
    <location>
        <begin position="446"/>
        <end position="458"/>
    </location>
</feature>
<organism evidence="5 6">
    <name type="scientific">Heterobasidion irregulare (strain TC 32-1)</name>
    <dbReference type="NCBI Taxonomy" id="747525"/>
    <lineage>
        <taxon>Eukaryota</taxon>
        <taxon>Fungi</taxon>
        <taxon>Dikarya</taxon>
        <taxon>Basidiomycota</taxon>
        <taxon>Agaricomycotina</taxon>
        <taxon>Agaricomycetes</taxon>
        <taxon>Russulales</taxon>
        <taxon>Bondarzewiaceae</taxon>
        <taxon>Heterobasidion</taxon>
        <taxon>Heterobasidion annosum species complex</taxon>
    </lineage>
</organism>
<feature type="domain" description="DUF7928" evidence="4">
    <location>
        <begin position="5"/>
        <end position="154"/>
    </location>
</feature>
<feature type="transmembrane region" description="Helical" evidence="2">
    <location>
        <begin position="697"/>
        <end position="720"/>
    </location>
</feature>
<protein>
    <submittedName>
        <fullName evidence="5">Uncharacterized protein</fullName>
    </submittedName>
</protein>
<dbReference type="OrthoDB" id="38531at2759"/>
<dbReference type="Gene3D" id="3.90.550.10">
    <property type="entry name" value="Spore Coat Polysaccharide Biosynthesis Protein SpsA, Chain A"/>
    <property type="match status" value="1"/>
</dbReference>
<dbReference type="GeneID" id="20670270"/>
<dbReference type="InterPro" id="IPR001173">
    <property type="entry name" value="Glyco_trans_2-like"/>
</dbReference>
<dbReference type="InParanoid" id="W4KAN7"/>
<feature type="transmembrane region" description="Helical" evidence="2">
    <location>
        <begin position="784"/>
        <end position="802"/>
    </location>
</feature>
<feature type="region of interest" description="Disordered" evidence="1">
    <location>
        <begin position="446"/>
        <end position="465"/>
    </location>
</feature>
<sequence length="885" mass="99809">MDYDAYDALLHHIFKQTQGDAWFKPSSENIHAGVCLRISTGLFRVFPYENRYLEPFEAAVRGLNPVVAVKVRSAAVHVALGTVGDQATAIYLNADTRIQILDTMMDLPGADKEQCGAFIRDERVLVIWSDNLDTVIPLCLDFDDKLIKLVWARRGSFALALSATSTASVANSAPDSQFNEKAQATKEVVLPVLTPSKPAAKTGGWRSLWGWRISNKPTQVEPDLEKSAASTRHMRLFGPFYGGLGCALSVFFVGSGLEVLIAEWRLDHDFTRFALMVTAPFLFCVSLFFSSQVVTNISYVLGPVAQYHENSKYYSAIKPGPNKEVDQRLPHVSIELPVYKESLDYTISPSVQSLKKAMQTYARQGGTSSIFVHDDGMQLLSEAERQERITFYADNGIGWVARPKHDSSPGGFQRRGRFKKASNMNYGLALSLRLEHWIHELETHTEVSARSRDPSEAGDHDEEELEEKALKIAIEEIYEESGKKFKPWASNAKALRMGAIILIVDSDTIVPEDCFRDAARELAESPEVAIIQHESDVMQVAHHYFENGIAHFTRRINRCISMGCANGEVAPFVGHNAFLRWSAIQDAAFEDVGDDNKMKIWSESNVSEDFDMALRLQLRGYIIRWATYSEKGFKEGVSLTADDELNRWQKYAYGCNELIFNPLIDWWRLGPITKQLRIFLWSDAPVHYKVSMMAYMFSYYGLAIGCVLSVVNYILLGFAFAVDGFYEHSFEIWLACTVVFPGAGNLGFTLLEYRIGHRSILSSLVENMTWVPFFFFFFGGLPIHLSQALLAHLFSYNITWGATKKEVERSNFFIEVPRILKRFAVAFILSFICIFAMVILATTIPPLAWRIPGYDWSVILPLAIVAGCHILFPIILNPYLMIFSY</sequence>
<evidence type="ECO:0000259" key="3">
    <source>
        <dbReference type="Pfam" id="PF13632"/>
    </source>
</evidence>
<keyword evidence="2" id="KW-1133">Transmembrane helix</keyword>
<evidence type="ECO:0000313" key="6">
    <source>
        <dbReference type="Proteomes" id="UP000030671"/>
    </source>
</evidence>
<evidence type="ECO:0000313" key="5">
    <source>
        <dbReference type="EMBL" id="ETW82784.1"/>
    </source>
</evidence>
<dbReference type="SUPFAM" id="SSF53448">
    <property type="entry name" value="Nucleotide-diphospho-sugar transferases"/>
    <property type="match status" value="1"/>
</dbReference>
<keyword evidence="2" id="KW-0472">Membrane</keyword>
<dbReference type="KEGG" id="hir:HETIRDRAFT_315906"/>
<feature type="transmembrane region" description="Helical" evidence="2">
    <location>
        <begin position="856"/>
        <end position="876"/>
    </location>
</feature>
<gene>
    <name evidence="5" type="ORF">HETIRDRAFT_315906</name>
</gene>
<feature type="transmembrane region" description="Helical" evidence="2">
    <location>
        <begin position="823"/>
        <end position="844"/>
    </location>
</feature>
<dbReference type="AlphaFoldDB" id="W4KAN7"/>
<accession>W4KAN7</accession>
<dbReference type="EMBL" id="KI925457">
    <property type="protein sequence ID" value="ETW82784.1"/>
    <property type="molecule type" value="Genomic_DNA"/>
</dbReference>
<feature type="transmembrane region" description="Helical" evidence="2">
    <location>
        <begin position="240"/>
        <end position="264"/>
    </location>
</feature>
<feature type="domain" description="Glycosyltransferase 2-like" evidence="3">
    <location>
        <begin position="500"/>
        <end position="715"/>
    </location>
</feature>
<dbReference type="eggNOG" id="ENOG502QTAT">
    <property type="taxonomic scope" value="Eukaryota"/>
</dbReference>
<proteinExistence type="predicted"/>
<dbReference type="PANTHER" id="PTHR35408:SF3">
    <property type="entry name" value="GLYCOSYLTRANSFERASE 2-LIKE DOMAIN-CONTAINING PROTEIN"/>
    <property type="match status" value="1"/>
</dbReference>
<dbReference type="Proteomes" id="UP000030671">
    <property type="component" value="Unassembled WGS sequence"/>
</dbReference>
<keyword evidence="2" id="KW-0812">Transmembrane</keyword>
<evidence type="ECO:0000256" key="2">
    <source>
        <dbReference type="SAM" id="Phobius"/>
    </source>
</evidence>
<dbReference type="InterPro" id="IPR057688">
    <property type="entry name" value="DUF7928"/>
</dbReference>
<dbReference type="RefSeq" id="XP_009545109.1">
    <property type="nucleotide sequence ID" value="XM_009546814.1"/>
</dbReference>
<dbReference type="Pfam" id="PF13632">
    <property type="entry name" value="Glyco_trans_2_3"/>
    <property type="match status" value="1"/>
</dbReference>
<dbReference type="InterPro" id="IPR029044">
    <property type="entry name" value="Nucleotide-diphossugar_trans"/>
</dbReference>
<evidence type="ECO:0000256" key="1">
    <source>
        <dbReference type="SAM" id="MobiDB-lite"/>
    </source>
</evidence>
<evidence type="ECO:0000259" key="4">
    <source>
        <dbReference type="Pfam" id="PF25550"/>
    </source>
</evidence>
<feature type="transmembrane region" description="Helical" evidence="2">
    <location>
        <begin position="270"/>
        <end position="289"/>
    </location>
</feature>